<protein>
    <submittedName>
        <fullName evidence="3">Uncharacterized protein</fullName>
    </submittedName>
</protein>
<keyword evidence="4" id="KW-1185">Reference proteome</keyword>
<keyword evidence="2" id="KW-0732">Signal</keyword>
<organism evidence="3 4">
    <name type="scientific">Cladophialophora chaetospira</name>
    <dbReference type="NCBI Taxonomy" id="386627"/>
    <lineage>
        <taxon>Eukaryota</taxon>
        <taxon>Fungi</taxon>
        <taxon>Dikarya</taxon>
        <taxon>Ascomycota</taxon>
        <taxon>Pezizomycotina</taxon>
        <taxon>Eurotiomycetes</taxon>
        <taxon>Chaetothyriomycetidae</taxon>
        <taxon>Chaetothyriales</taxon>
        <taxon>Herpotrichiellaceae</taxon>
        <taxon>Cladophialophora</taxon>
    </lineage>
</organism>
<dbReference type="Proteomes" id="UP001172673">
    <property type="component" value="Unassembled WGS sequence"/>
</dbReference>
<comment type="caution">
    <text evidence="3">The sequence shown here is derived from an EMBL/GenBank/DDBJ whole genome shotgun (WGS) entry which is preliminary data.</text>
</comment>
<gene>
    <name evidence="3" type="ORF">H2200_002047</name>
</gene>
<sequence>MYHLRCDNMLRSIVLLGLVLLPHSTPASAVPLEERAGGVCNGGIYGELVPYLINFAPAQAFCTAYFPVKCVTVLTKRAATTTTTTTTKATNPTTKPSATTTKAPSTTTTKPPSTTTTKPSSTTTTKPSSTTTTKPSSTTTSSVNPTSSAWSKCQQQPANVISTLCSCIETPTQYNYHHDNHYDDDQTTKHNNDDHNADYNYYHYAHHYHDDYYYHYAHHYYNHYHDAYDYHDYYDNNNDNNYYYDNSKNMILAHTFYRLIINRQPPPPLPQHLHLPQHMVYNAIQQRPMAAVSEVAGALLIVSATPIPTAPAGAPKSKEVARHVPPTRTVQTISSAMPITTSRSVSTRMSVALLTPHRLSGVSLVALDLVGWQGNHELAQ</sequence>
<feature type="chain" id="PRO_5041260892" evidence="2">
    <location>
        <begin position="30"/>
        <end position="380"/>
    </location>
</feature>
<dbReference type="EMBL" id="JAPDRK010000003">
    <property type="protein sequence ID" value="KAJ9613911.1"/>
    <property type="molecule type" value="Genomic_DNA"/>
</dbReference>
<accession>A0AA39CLS6</accession>
<evidence type="ECO:0000256" key="1">
    <source>
        <dbReference type="SAM" id="MobiDB-lite"/>
    </source>
</evidence>
<name>A0AA39CLS6_9EURO</name>
<feature type="region of interest" description="Disordered" evidence="1">
    <location>
        <begin position="81"/>
        <end position="149"/>
    </location>
</feature>
<proteinExistence type="predicted"/>
<feature type="signal peptide" evidence="2">
    <location>
        <begin position="1"/>
        <end position="29"/>
    </location>
</feature>
<dbReference type="AlphaFoldDB" id="A0AA39CLS6"/>
<evidence type="ECO:0000313" key="3">
    <source>
        <dbReference type="EMBL" id="KAJ9613911.1"/>
    </source>
</evidence>
<evidence type="ECO:0000313" key="4">
    <source>
        <dbReference type="Proteomes" id="UP001172673"/>
    </source>
</evidence>
<reference evidence="3" key="1">
    <citation type="submission" date="2022-10" db="EMBL/GenBank/DDBJ databases">
        <title>Culturing micro-colonial fungi from biological soil crusts in the Mojave desert and describing Neophaeococcomyces mojavensis, and introducing the new genera and species Taxawa tesnikishii.</title>
        <authorList>
            <person name="Kurbessoian T."/>
            <person name="Stajich J.E."/>
        </authorList>
    </citation>
    <scope>NUCLEOTIDE SEQUENCE</scope>
    <source>
        <strain evidence="3">TK_41</strain>
    </source>
</reference>
<evidence type="ECO:0000256" key="2">
    <source>
        <dbReference type="SAM" id="SignalP"/>
    </source>
</evidence>